<name>A0ABR8C8H7_9CYAN</name>
<protein>
    <submittedName>
        <fullName evidence="1">Uncharacterized protein</fullName>
    </submittedName>
</protein>
<sequence>MAVAFPSETGLSRTTDLINYNSAYTIMCWMKTDTTTANNGSLSILRRTTNTRGDALFFGATSNTVRLDAFDPDTTNGSTSDYSIGNLAHVCMRRRAINALDLIINGELKQTITADFSGRSEPTNEQSIGLYRLGSRLSMGANNSISHYYAYQEALSLEQILDQMYFAFPRRTANLHSWLPMESGSARNIDFSGNTRDFTELNTPTNADGLLLARPSLLIHRRVAAPPPYFASPLGMLMTNF</sequence>
<proteinExistence type="predicted"/>
<dbReference type="InterPro" id="IPR013320">
    <property type="entry name" value="ConA-like_dom_sf"/>
</dbReference>
<dbReference type="EMBL" id="JACJQY010000008">
    <property type="protein sequence ID" value="MBD2316641.1"/>
    <property type="molecule type" value="Genomic_DNA"/>
</dbReference>
<dbReference type="SUPFAM" id="SSF49899">
    <property type="entry name" value="Concanavalin A-like lectins/glucanases"/>
    <property type="match status" value="1"/>
</dbReference>
<gene>
    <name evidence="1" type="ORF">H6G05_07245</name>
</gene>
<dbReference type="Gene3D" id="2.60.120.200">
    <property type="match status" value="1"/>
</dbReference>
<accession>A0ABR8C8H7</accession>
<keyword evidence="2" id="KW-1185">Reference proteome</keyword>
<dbReference type="RefSeq" id="WP_190577529.1">
    <property type="nucleotide sequence ID" value="NZ_CAWPQU010000078.1"/>
</dbReference>
<dbReference type="Proteomes" id="UP000618445">
    <property type="component" value="Unassembled WGS sequence"/>
</dbReference>
<dbReference type="Pfam" id="PF13385">
    <property type="entry name" value="Laminin_G_3"/>
    <property type="match status" value="1"/>
</dbReference>
<comment type="caution">
    <text evidence="1">The sequence shown here is derived from an EMBL/GenBank/DDBJ whole genome shotgun (WGS) entry which is preliminary data.</text>
</comment>
<reference evidence="1 2" key="1">
    <citation type="journal article" date="2020" name="ISME J.">
        <title>Comparative genomics reveals insights into cyanobacterial evolution and habitat adaptation.</title>
        <authorList>
            <person name="Chen M.Y."/>
            <person name="Teng W.K."/>
            <person name="Zhao L."/>
            <person name="Hu C.X."/>
            <person name="Zhou Y.K."/>
            <person name="Han B.P."/>
            <person name="Song L.R."/>
            <person name="Shu W.S."/>
        </authorList>
    </citation>
    <scope>NUCLEOTIDE SEQUENCE [LARGE SCALE GENOMIC DNA]</scope>
    <source>
        <strain evidence="1 2">FACHB-1050</strain>
    </source>
</reference>
<evidence type="ECO:0000313" key="2">
    <source>
        <dbReference type="Proteomes" id="UP000618445"/>
    </source>
</evidence>
<organism evidence="1 2">
    <name type="scientific">Phormidium tenue FACHB-1050</name>
    <dbReference type="NCBI Taxonomy" id="2692857"/>
    <lineage>
        <taxon>Bacteria</taxon>
        <taxon>Bacillati</taxon>
        <taxon>Cyanobacteriota</taxon>
        <taxon>Cyanophyceae</taxon>
        <taxon>Oscillatoriophycideae</taxon>
        <taxon>Oscillatoriales</taxon>
        <taxon>Oscillatoriaceae</taxon>
        <taxon>Phormidium</taxon>
    </lineage>
</organism>
<evidence type="ECO:0000313" key="1">
    <source>
        <dbReference type="EMBL" id="MBD2316641.1"/>
    </source>
</evidence>